<feature type="region of interest" description="Disordered" evidence="1">
    <location>
        <begin position="151"/>
        <end position="184"/>
    </location>
</feature>
<keyword evidence="3" id="KW-1185">Reference proteome</keyword>
<comment type="caution">
    <text evidence="2">The sequence shown here is derived from an EMBL/GenBank/DDBJ whole genome shotgun (WGS) entry which is preliminary data.</text>
</comment>
<dbReference type="EMBL" id="CM029051">
    <property type="protein sequence ID" value="KAG2559649.1"/>
    <property type="molecule type" value="Genomic_DNA"/>
</dbReference>
<feature type="compositionally biased region" description="Low complexity" evidence="1">
    <location>
        <begin position="160"/>
        <end position="184"/>
    </location>
</feature>
<dbReference type="Proteomes" id="UP000823388">
    <property type="component" value="Chromosome 8K"/>
</dbReference>
<evidence type="ECO:0000313" key="2">
    <source>
        <dbReference type="EMBL" id="KAG2559649.1"/>
    </source>
</evidence>
<proteinExistence type="predicted"/>
<protein>
    <submittedName>
        <fullName evidence="2">Uncharacterized protein</fullName>
    </submittedName>
</protein>
<evidence type="ECO:0000256" key="1">
    <source>
        <dbReference type="SAM" id="MobiDB-lite"/>
    </source>
</evidence>
<gene>
    <name evidence="2" type="ORF">PVAP13_8KG021620</name>
</gene>
<name>A0A8T0PG80_PANVG</name>
<reference evidence="2" key="1">
    <citation type="submission" date="2020-05" db="EMBL/GenBank/DDBJ databases">
        <title>WGS assembly of Panicum virgatum.</title>
        <authorList>
            <person name="Lovell J.T."/>
            <person name="Jenkins J."/>
            <person name="Shu S."/>
            <person name="Juenger T.E."/>
            <person name="Schmutz J."/>
        </authorList>
    </citation>
    <scope>NUCLEOTIDE SEQUENCE</scope>
    <source>
        <strain evidence="2">AP13</strain>
    </source>
</reference>
<feature type="compositionally biased region" description="Pro residues" evidence="1">
    <location>
        <begin position="43"/>
        <end position="55"/>
    </location>
</feature>
<feature type="compositionally biased region" description="Low complexity" evidence="1">
    <location>
        <begin position="1"/>
        <end position="14"/>
    </location>
</feature>
<feature type="region of interest" description="Disordered" evidence="1">
    <location>
        <begin position="1"/>
        <end position="59"/>
    </location>
</feature>
<accession>A0A8T0PG80</accession>
<sequence>MSLLELPQLSSSSLPQPPLHPPDMTRPRATSACPSPANTARLPSPPRPPLRPPPSTRTEHPMAFIIFSGDTRRCLRLRRHTPSFFSTSNLWPWIAPYALQPPSSSSATHAELHVRRRHTPRTNANWLTPPPHQRHECHTITCDGAKRHDLQTAARSGRQTPYPWRRTPRSSTPSSSAPVRRTRR</sequence>
<organism evidence="2 3">
    <name type="scientific">Panicum virgatum</name>
    <name type="common">Blackwell switchgrass</name>
    <dbReference type="NCBI Taxonomy" id="38727"/>
    <lineage>
        <taxon>Eukaryota</taxon>
        <taxon>Viridiplantae</taxon>
        <taxon>Streptophyta</taxon>
        <taxon>Embryophyta</taxon>
        <taxon>Tracheophyta</taxon>
        <taxon>Spermatophyta</taxon>
        <taxon>Magnoliopsida</taxon>
        <taxon>Liliopsida</taxon>
        <taxon>Poales</taxon>
        <taxon>Poaceae</taxon>
        <taxon>PACMAD clade</taxon>
        <taxon>Panicoideae</taxon>
        <taxon>Panicodae</taxon>
        <taxon>Paniceae</taxon>
        <taxon>Panicinae</taxon>
        <taxon>Panicum</taxon>
        <taxon>Panicum sect. Hiantes</taxon>
    </lineage>
</organism>
<dbReference type="AlphaFoldDB" id="A0A8T0PG80"/>
<evidence type="ECO:0000313" key="3">
    <source>
        <dbReference type="Proteomes" id="UP000823388"/>
    </source>
</evidence>